<dbReference type="Proteomes" id="UP000886042">
    <property type="component" value="Unassembled WGS sequence"/>
</dbReference>
<dbReference type="SUPFAM" id="SSF51430">
    <property type="entry name" value="NAD(P)-linked oxidoreductase"/>
    <property type="match status" value="1"/>
</dbReference>
<dbReference type="PANTHER" id="PTHR43364">
    <property type="entry name" value="NADH-SPECIFIC METHYLGLYOXAL REDUCTASE-RELATED"/>
    <property type="match status" value="1"/>
</dbReference>
<dbReference type="CDD" id="cd19094">
    <property type="entry name" value="AKR_Tas-like"/>
    <property type="match status" value="1"/>
</dbReference>
<dbReference type="GO" id="GO:0016491">
    <property type="term" value="F:oxidoreductase activity"/>
    <property type="evidence" value="ECO:0007669"/>
    <property type="project" value="UniProtKB-KW"/>
</dbReference>
<feature type="domain" description="NADP-dependent oxidoreductase" evidence="2">
    <location>
        <begin position="16"/>
        <end position="333"/>
    </location>
</feature>
<sequence length="348" mass="39162">MKYNPLGRTEIKVSDICLGTMTFGQQNTQNEGFEQLDRAVAHGINFIDTAELYPIPPRPDTRGATEIIIGNWLAARNNRDDIVLATKIVGRFDQAHWFRPDGAAPRLTKAHIDFAVERSLKALRTDYIDLYQIHWPDRPSNPFGYHSYRDAGIESMIPFEETLEALSRHVDAGRIRALGLSNETPWGAMRFLHLSETQNWPRMASIQNVYNVISRRFDYGLAEIAHREDLGLLAYSPLAQGYLTGKYRNGALPAGTRKTLFGRLERYEGQGGQDAIDELCDLAHSFGVSPAALALKFVHSRSFVTSTILGATQMSQLDENLAAFDLVWTEEMDKALHTLHVKYRSPSP</sequence>
<dbReference type="PRINTS" id="PR00069">
    <property type="entry name" value="ALDKETRDTASE"/>
</dbReference>
<evidence type="ECO:0000259" key="2">
    <source>
        <dbReference type="Pfam" id="PF00248"/>
    </source>
</evidence>
<dbReference type="AlphaFoldDB" id="A0A7C3GM34"/>
<dbReference type="InterPro" id="IPR050523">
    <property type="entry name" value="AKR_Detox_Biosynth"/>
</dbReference>
<proteinExistence type="predicted"/>
<comment type="caution">
    <text evidence="3">The sequence shown here is derived from an EMBL/GenBank/DDBJ whole genome shotgun (WGS) entry which is preliminary data.</text>
</comment>
<protein>
    <submittedName>
        <fullName evidence="3">Aldo/keto reductase</fullName>
    </submittedName>
</protein>
<name>A0A7C3GM34_9PROT</name>
<keyword evidence="1" id="KW-0560">Oxidoreductase</keyword>
<accession>A0A7C3GM34</accession>
<reference evidence="3" key="1">
    <citation type="journal article" date="2020" name="mSystems">
        <title>Genome- and Community-Level Interaction Insights into Carbon Utilization and Element Cycling Functions of Hydrothermarchaeota in Hydrothermal Sediment.</title>
        <authorList>
            <person name="Zhou Z."/>
            <person name="Liu Y."/>
            <person name="Xu W."/>
            <person name="Pan J."/>
            <person name="Luo Z.H."/>
            <person name="Li M."/>
        </authorList>
    </citation>
    <scope>NUCLEOTIDE SEQUENCE [LARGE SCALE GENOMIC DNA]</scope>
    <source>
        <strain evidence="3">HyVt-489</strain>
    </source>
</reference>
<dbReference type="EMBL" id="DRMN01000423">
    <property type="protein sequence ID" value="HFB55578.1"/>
    <property type="molecule type" value="Genomic_DNA"/>
</dbReference>
<dbReference type="InterPro" id="IPR023210">
    <property type="entry name" value="NADP_OxRdtase_dom"/>
</dbReference>
<dbReference type="Pfam" id="PF00248">
    <property type="entry name" value="Aldo_ket_red"/>
    <property type="match status" value="1"/>
</dbReference>
<dbReference type="InterPro" id="IPR020471">
    <property type="entry name" value="AKR"/>
</dbReference>
<dbReference type="PANTHER" id="PTHR43364:SF4">
    <property type="entry name" value="NAD(P)-LINKED OXIDOREDUCTASE SUPERFAMILY PROTEIN"/>
    <property type="match status" value="1"/>
</dbReference>
<gene>
    <name evidence="3" type="ORF">ENJ46_06595</name>
</gene>
<organism evidence="3">
    <name type="scientific">Hellea balneolensis</name>
    <dbReference type="NCBI Taxonomy" id="287478"/>
    <lineage>
        <taxon>Bacteria</taxon>
        <taxon>Pseudomonadati</taxon>
        <taxon>Pseudomonadota</taxon>
        <taxon>Alphaproteobacteria</taxon>
        <taxon>Maricaulales</taxon>
        <taxon>Robiginitomaculaceae</taxon>
        <taxon>Hellea</taxon>
    </lineage>
</organism>
<dbReference type="Gene3D" id="3.20.20.100">
    <property type="entry name" value="NADP-dependent oxidoreductase domain"/>
    <property type="match status" value="1"/>
</dbReference>
<evidence type="ECO:0000313" key="3">
    <source>
        <dbReference type="EMBL" id="HFB55578.1"/>
    </source>
</evidence>
<dbReference type="InterPro" id="IPR036812">
    <property type="entry name" value="NAD(P)_OxRdtase_dom_sf"/>
</dbReference>
<evidence type="ECO:0000256" key="1">
    <source>
        <dbReference type="ARBA" id="ARBA00023002"/>
    </source>
</evidence>